<dbReference type="InterPro" id="IPR000700">
    <property type="entry name" value="PAS-assoc_C"/>
</dbReference>
<evidence type="ECO:0000259" key="5">
    <source>
        <dbReference type="PROSITE" id="PS50112"/>
    </source>
</evidence>
<dbReference type="InterPro" id="IPR000014">
    <property type="entry name" value="PAS"/>
</dbReference>
<reference evidence="7 8" key="1">
    <citation type="submission" date="2018-06" db="EMBL/GenBank/DDBJ databases">
        <title>Genomic Encyclopedia of Archaeal and Bacterial Type Strains, Phase II (KMG-II): from individual species to whole genera.</title>
        <authorList>
            <person name="Goeker M."/>
        </authorList>
    </citation>
    <scope>NUCLEOTIDE SEQUENCE [LARGE SCALE GENOMIC DNA]</scope>
    <source>
        <strain evidence="7 8">JCM 11668</strain>
    </source>
</reference>
<dbReference type="InterPro" id="IPR009057">
    <property type="entry name" value="Homeodomain-like_sf"/>
</dbReference>
<keyword evidence="2" id="KW-0238">DNA-binding</keyword>
<dbReference type="InterPro" id="IPR001610">
    <property type="entry name" value="PAC"/>
</dbReference>
<gene>
    <name evidence="7" type="ORF">BJ122_11098</name>
</gene>
<dbReference type="InterPro" id="IPR013655">
    <property type="entry name" value="PAS_fold_3"/>
</dbReference>
<evidence type="ECO:0000259" key="4">
    <source>
        <dbReference type="PROSITE" id="PS01124"/>
    </source>
</evidence>
<dbReference type="Gene3D" id="3.30.450.20">
    <property type="entry name" value="PAS domain"/>
    <property type="match status" value="2"/>
</dbReference>
<dbReference type="Proteomes" id="UP000248148">
    <property type="component" value="Unassembled WGS sequence"/>
</dbReference>
<keyword evidence="1" id="KW-0805">Transcription regulation</keyword>
<feature type="domain" description="PAC" evidence="6">
    <location>
        <begin position="240"/>
        <end position="292"/>
    </location>
</feature>
<evidence type="ECO:0000259" key="6">
    <source>
        <dbReference type="PROSITE" id="PS50113"/>
    </source>
</evidence>
<dbReference type="Gene3D" id="2.10.70.100">
    <property type="match status" value="1"/>
</dbReference>
<dbReference type="PROSITE" id="PS50113">
    <property type="entry name" value="PAC"/>
    <property type="match status" value="1"/>
</dbReference>
<dbReference type="PROSITE" id="PS01124">
    <property type="entry name" value="HTH_ARAC_FAMILY_2"/>
    <property type="match status" value="1"/>
</dbReference>
<dbReference type="EMBL" id="QJTI01000010">
    <property type="protein sequence ID" value="PYF02761.1"/>
    <property type="molecule type" value="Genomic_DNA"/>
</dbReference>
<dbReference type="InterPro" id="IPR050204">
    <property type="entry name" value="AraC_XylS_family_regulators"/>
</dbReference>
<keyword evidence="8" id="KW-1185">Reference proteome</keyword>
<dbReference type="SMART" id="SM00342">
    <property type="entry name" value="HTH_ARAC"/>
    <property type="match status" value="1"/>
</dbReference>
<dbReference type="InterPro" id="IPR018060">
    <property type="entry name" value="HTH_AraC"/>
</dbReference>
<dbReference type="NCBIfam" id="TIGR00229">
    <property type="entry name" value="sensory_box"/>
    <property type="match status" value="2"/>
</dbReference>
<evidence type="ECO:0000256" key="2">
    <source>
        <dbReference type="ARBA" id="ARBA00023125"/>
    </source>
</evidence>
<dbReference type="AlphaFoldDB" id="A0A318TCZ9"/>
<dbReference type="Gene3D" id="1.10.10.60">
    <property type="entry name" value="Homeodomain-like"/>
    <property type="match status" value="1"/>
</dbReference>
<dbReference type="Pfam" id="PF08447">
    <property type="entry name" value="PAS_3"/>
    <property type="match status" value="2"/>
</dbReference>
<dbReference type="GO" id="GO:0003700">
    <property type="term" value="F:DNA-binding transcription factor activity"/>
    <property type="evidence" value="ECO:0007669"/>
    <property type="project" value="InterPro"/>
</dbReference>
<dbReference type="SUPFAM" id="SSF55785">
    <property type="entry name" value="PYP-like sensor domain (PAS domain)"/>
    <property type="match status" value="2"/>
</dbReference>
<comment type="caution">
    <text evidence="7">The sequence shown here is derived from an EMBL/GenBank/DDBJ whole genome shotgun (WGS) entry which is preliminary data.</text>
</comment>
<feature type="domain" description="HTH araC/xylS-type" evidence="4">
    <location>
        <begin position="297"/>
        <end position="397"/>
    </location>
</feature>
<organism evidence="7 8">
    <name type="scientific">Rhodopseudomonas faecalis</name>
    <dbReference type="NCBI Taxonomy" id="99655"/>
    <lineage>
        <taxon>Bacteria</taxon>
        <taxon>Pseudomonadati</taxon>
        <taxon>Pseudomonadota</taxon>
        <taxon>Alphaproteobacteria</taxon>
        <taxon>Hyphomicrobiales</taxon>
        <taxon>Nitrobacteraceae</taxon>
        <taxon>Rhodopseudomonas</taxon>
    </lineage>
</organism>
<sequence>MYSHNFMTRQEPPSSSQQYVHRTQLGDVLVPFSALEHTVACNNLGFAKIDVATKRIIAANPRFCELVGYSHDEIVSHLTTEDLAHPEQLALCSNSVRQLVREEVDSCTLECRAVQKGGTPIPLRVTMTALERSEDNGRLLTIGLIACARMNTTETAAPQSMPAAEVNSFVSSRGDLHGVSFWSYDFPNRTGVCSAGFLQLMGLPSNAPVPKFRTCLTQVHPDDQMRVLSDMQRVKKGIFISSEFRIYRGNGELRWVNQAMKPVINLVGEVIGAVGACLDITDAKRLSEHSPYGHTVQTVRQYVDQHWDQPLSVAGLAKVAGVNSRTLFKHFKLACAHTPQEYIKLVRLNHARAMLQMADKSTTVLGTALKCCFQNQGHFARDYRLAFGERPSETLERARRREVP</sequence>
<evidence type="ECO:0000313" key="8">
    <source>
        <dbReference type="Proteomes" id="UP000248148"/>
    </source>
</evidence>
<dbReference type="InterPro" id="IPR035965">
    <property type="entry name" value="PAS-like_dom_sf"/>
</dbReference>
<dbReference type="SUPFAM" id="SSF46689">
    <property type="entry name" value="Homeodomain-like"/>
    <property type="match status" value="1"/>
</dbReference>
<name>A0A318TCZ9_9BRAD</name>
<dbReference type="Pfam" id="PF12833">
    <property type="entry name" value="HTH_18"/>
    <property type="match status" value="1"/>
</dbReference>
<dbReference type="GO" id="GO:0043565">
    <property type="term" value="F:sequence-specific DNA binding"/>
    <property type="evidence" value="ECO:0007669"/>
    <property type="project" value="InterPro"/>
</dbReference>
<keyword evidence="3" id="KW-0804">Transcription</keyword>
<accession>A0A318TCZ9</accession>
<proteinExistence type="predicted"/>
<evidence type="ECO:0000313" key="7">
    <source>
        <dbReference type="EMBL" id="PYF02761.1"/>
    </source>
</evidence>
<evidence type="ECO:0000256" key="3">
    <source>
        <dbReference type="ARBA" id="ARBA00023163"/>
    </source>
</evidence>
<dbReference type="PROSITE" id="PS50112">
    <property type="entry name" value="PAS"/>
    <property type="match status" value="1"/>
</dbReference>
<feature type="domain" description="PAS" evidence="5">
    <location>
        <begin position="49"/>
        <end position="103"/>
    </location>
</feature>
<dbReference type="CDD" id="cd00130">
    <property type="entry name" value="PAS"/>
    <property type="match status" value="2"/>
</dbReference>
<dbReference type="PANTHER" id="PTHR46796">
    <property type="entry name" value="HTH-TYPE TRANSCRIPTIONAL ACTIVATOR RHAS-RELATED"/>
    <property type="match status" value="1"/>
</dbReference>
<dbReference type="SMART" id="SM00091">
    <property type="entry name" value="PAS"/>
    <property type="match status" value="2"/>
</dbReference>
<protein>
    <submittedName>
        <fullName evidence="7">PAS domain S-box-containing protein</fullName>
    </submittedName>
</protein>
<evidence type="ECO:0000256" key="1">
    <source>
        <dbReference type="ARBA" id="ARBA00023015"/>
    </source>
</evidence>
<dbReference type="SMART" id="SM00086">
    <property type="entry name" value="PAC"/>
    <property type="match status" value="2"/>
</dbReference>